<dbReference type="PANTHER" id="PTHR33238">
    <property type="entry name" value="IRON (METAL) DEPENDENT REPRESSOR, DTXR FAMILY"/>
    <property type="match status" value="1"/>
</dbReference>
<comment type="caution">
    <text evidence="2">The sequence shown here is derived from an EMBL/GenBank/DDBJ whole genome shotgun (WGS) entry which is preliminary data.</text>
</comment>
<organism evidence="2 3">
    <name type="scientific">Salarchaeum japonicum</name>
    <dbReference type="NCBI Taxonomy" id="555573"/>
    <lineage>
        <taxon>Archaea</taxon>
        <taxon>Methanobacteriati</taxon>
        <taxon>Methanobacteriota</taxon>
        <taxon>Stenosarchaea group</taxon>
        <taxon>Halobacteria</taxon>
        <taxon>Halobacteriales</taxon>
        <taxon>Halobacteriaceae</taxon>
    </lineage>
</organism>
<sequence>MNGDAPYLLAVYILSEQHGPPVGTSAVAELLDRSPSTVTEQFKHLDRDGLVHHEPYAGATLTEEGRERAAALHEAYVTVSWFYRSVLDLDSREADAMEVASLLSPDVADRLATMLPYDPTEGS</sequence>
<name>A0AAV3SZV7_9EURY</name>
<gene>
    <name evidence="2" type="ORF">GCM10009019_06680</name>
</gene>
<protein>
    <submittedName>
        <fullName evidence="2">Metal-dependent transcriptional regulator</fullName>
    </submittedName>
</protein>
<dbReference type="RefSeq" id="WP_227261622.1">
    <property type="nucleotide sequence ID" value="NZ_BAAADU010000002.1"/>
</dbReference>
<dbReference type="GeneID" id="68572212"/>
<dbReference type="InterPro" id="IPR050536">
    <property type="entry name" value="DtxR_MntR_Metal-Reg"/>
</dbReference>
<dbReference type="Proteomes" id="UP001500194">
    <property type="component" value="Unassembled WGS sequence"/>
</dbReference>
<dbReference type="PROSITE" id="PS50944">
    <property type="entry name" value="HTH_DTXR"/>
    <property type="match status" value="1"/>
</dbReference>
<evidence type="ECO:0000259" key="1">
    <source>
        <dbReference type="PROSITE" id="PS50944"/>
    </source>
</evidence>
<reference evidence="2 3" key="1">
    <citation type="journal article" date="2019" name="Int. J. Syst. Evol. Microbiol.">
        <title>The Global Catalogue of Microorganisms (GCM) 10K type strain sequencing project: providing services to taxonomists for standard genome sequencing and annotation.</title>
        <authorList>
            <consortium name="The Broad Institute Genomics Platform"/>
            <consortium name="The Broad Institute Genome Sequencing Center for Infectious Disease"/>
            <person name="Wu L."/>
            <person name="Ma J."/>
        </authorList>
    </citation>
    <scope>NUCLEOTIDE SEQUENCE [LARGE SCALE GENOMIC DNA]</scope>
    <source>
        <strain evidence="2 3">JCM 16327</strain>
    </source>
</reference>
<dbReference type="InterPro" id="IPR036388">
    <property type="entry name" value="WH-like_DNA-bd_sf"/>
</dbReference>
<dbReference type="GO" id="GO:0003677">
    <property type="term" value="F:DNA binding"/>
    <property type="evidence" value="ECO:0007669"/>
    <property type="project" value="InterPro"/>
</dbReference>
<dbReference type="GO" id="GO:0003700">
    <property type="term" value="F:DNA-binding transcription factor activity"/>
    <property type="evidence" value="ECO:0007669"/>
    <property type="project" value="InterPro"/>
</dbReference>
<evidence type="ECO:0000313" key="2">
    <source>
        <dbReference type="EMBL" id="GAA0646984.1"/>
    </source>
</evidence>
<dbReference type="InterPro" id="IPR022687">
    <property type="entry name" value="HTH_DTXR"/>
</dbReference>
<dbReference type="GO" id="GO:0046914">
    <property type="term" value="F:transition metal ion binding"/>
    <property type="evidence" value="ECO:0007669"/>
    <property type="project" value="InterPro"/>
</dbReference>
<proteinExistence type="predicted"/>
<dbReference type="SMART" id="SM00529">
    <property type="entry name" value="HTH_DTXR"/>
    <property type="match status" value="1"/>
</dbReference>
<dbReference type="PANTHER" id="PTHR33238:SF7">
    <property type="entry name" value="IRON-DEPENDENT TRANSCRIPTIONAL REGULATOR"/>
    <property type="match status" value="1"/>
</dbReference>
<dbReference type="Gene3D" id="1.10.10.10">
    <property type="entry name" value="Winged helix-like DNA-binding domain superfamily/Winged helix DNA-binding domain"/>
    <property type="match status" value="1"/>
</dbReference>
<dbReference type="InterPro" id="IPR036390">
    <property type="entry name" value="WH_DNA-bd_sf"/>
</dbReference>
<accession>A0AAV3SZV7</accession>
<dbReference type="EMBL" id="BAAADU010000002">
    <property type="protein sequence ID" value="GAA0646984.1"/>
    <property type="molecule type" value="Genomic_DNA"/>
</dbReference>
<dbReference type="SUPFAM" id="SSF46785">
    <property type="entry name" value="Winged helix' DNA-binding domain"/>
    <property type="match status" value="1"/>
</dbReference>
<dbReference type="InterPro" id="IPR022689">
    <property type="entry name" value="Iron_dep_repressor"/>
</dbReference>
<feature type="domain" description="HTH dtxR-type" evidence="1">
    <location>
        <begin position="1"/>
        <end position="62"/>
    </location>
</feature>
<dbReference type="Pfam" id="PF01325">
    <property type="entry name" value="Fe_dep_repress"/>
    <property type="match status" value="1"/>
</dbReference>
<evidence type="ECO:0000313" key="3">
    <source>
        <dbReference type="Proteomes" id="UP001500194"/>
    </source>
</evidence>
<dbReference type="AlphaFoldDB" id="A0AAV3SZV7"/>
<keyword evidence="3" id="KW-1185">Reference proteome</keyword>